<keyword evidence="1" id="KW-1185">Reference proteome</keyword>
<dbReference type="WBParaSite" id="Hba_02221">
    <property type="protein sequence ID" value="Hba_02221"/>
    <property type="gene ID" value="Hba_02221"/>
</dbReference>
<evidence type="ECO:0000313" key="1">
    <source>
        <dbReference type="Proteomes" id="UP000095283"/>
    </source>
</evidence>
<protein>
    <submittedName>
        <fullName evidence="2">Transposase</fullName>
    </submittedName>
</protein>
<proteinExistence type="predicted"/>
<evidence type="ECO:0000313" key="2">
    <source>
        <dbReference type="WBParaSite" id="Hba_02221"/>
    </source>
</evidence>
<dbReference type="Proteomes" id="UP000095283">
    <property type="component" value="Unplaced"/>
</dbReference>
<sequence length="284" mass="30791">MAQWRYGKARRWGPALRSCCFRPCPLPATGPSRRWSRSEAGSSMSGDVRFGSDEEWLLNAYDGLPWCSQYWVSREAARRFADVDAKPGPVPPRPHLETVSGWGDCHCLIICRTNVAINTAVAVQPRTSGCMAAHPSFGSLLNDFLVEDANLAHHQQAHVAHDVVGQRLIGDVITGDVQPEALALNPAPVAEINLEIKAHPLLHVALSIEGDHRRKEGSPQLAPCPDLRAGSLPFPLSAVVEFHVRAIDGIGHRFRGPTNGATAGKSGSVQVSVAEIVRRALNDF</sequence>
<name>A0A1I7WC13_HETBA</name>
<reference evidence="2" key="1">
    <citation type="submission" date="2016-11" db="UniProtKB">
        <authorList>
            <consortium name="WormBaseParasite"/>
        </authorList>
    </citation>
    <scope>IDENTIFICATION</scope>
</reference>
<organism evidence="1 2">
    <name type="scientific">Heterorhabditis bacteriophora</name>
    <name type="common">Entomopathogenic nematode worm</name>
    <dbReference type="NCBI Taxonomy" id="37862"/>
    <lineage>
        <taxon>Eukaryota</taxon>
        <taxon>Metazoa</taxon>
        <taxon>Ecdysozoa</taxon>
        <taxon>Nematoda</taxon>
        <taxon>Chromadorea</taxon>
        <taxon>Rhabditida</taxon>
        <taxon>Rhabditina</taxon>
        <taxon>Rhabditomorpha</taxon>
        <taxon>Strongyloidea</taxon>
        <taxon>Heterorhabditidae</taxon>
        <taxon>Heterorhabditis</taxon>
    </lineage>
</organism>
<dbReference type="AlphaFoldDB" id="A0A1I7WC13"/>
<accession>A0A1I7WC13</accession>